<evidence type="ECO:0000256" key="8">
    <source>
        <dbReference type="ARBA" id="ARBA00023012"/>
    </source>
</evidence>
<evidence type="ECO:0000313" key="12">
    <source>
        <dbReference type="EMBL" id="SER33034.1"/>
    </source>
</evidence>
<evidence type="ECO:0000256" key="9">
    <source>
        <dbReference type="SAM" id="MobiDB-lite"/>
    </source>
</evidence>
<dbReference type="SUPFAM" id="SSF55874">
    <property type="entry name" value="ATPase domain of HSP90 chaperone/DNA topoisomerase II/histidine kinase"/>
    <property type="match status" value="1"/>
</dbReference>
<evidence type="ECO:0000256" key="7">
    <source>
        <dbReference type="ARBA" id="ARBA00022840"/>
    </source>
</evidence>
<keyword evidence="6 12" id="KW-0418">Kinase</keyword>
<dbReference type="Proteomes" id="UP000199352">
    <property type="component" value="Unassembled WGS sequence"/>
</dbReference>
<dbReference type="Gene3D" id="1.20.5.1930">
    <property type="match status" value="1"/>
</dbReference>
<dbReference type="STRING" id="402600.SAMN05216188_110111"/>
<evidence type="ECO:0000256" key="10">
    <source>
        <dbReference type="SAM" id="Phobius"/>
    </source>
</evidence>
<reference evidence="13" key="1">
    <citation type="submission" date="2016-10" db="EMBL/GenBank/DDBJ databases">
        <authorList>
            <person name="Varghese N."/>
            <person name="Submissions S."/>
        </authorList>
    </citation>
    <scope>NUCLEOTIDE SEQUENCE [LARGE SCALE GENOMIC DNA]</scope>
    <source>
        <strain evidence="13">CGMCC 4.3525</strain>
    </source>
</reference>
<accession>A0A1H9NAQ2</accession>
<dbReference type="RefSeq" id="WP_245777963.1">
    <property type="nucleotide sequence ID" value="NZ_FOFR01000010.1"/>
</dbReference>
<organism evidence="12 13">
    <name type="scientific">Lentzea xinjiangensis</name>
    <dbReference type="NCBI Taxonomy" id="402600"/>
    <lineage>
        <taxon>Bacteria</taxon>
        <taxon>Bacillati</taxon>
        <taxon>Actinomycetota</taxon>
        <taxon>Actinomycetes</taxon>
        <taxon>Pseudonocardiales</taxon>
        <taxon>Pseudonocardiaceae</taxon>
        <taxon>Lentzea</taxon>
    </lineage>
</organism>
<keyword evidence="10" id="KW-0472">Membrane</keyword>
<dbReference type="Pfam" id="PF07730">
    <property type="entry name" value="HisKA_3"/>
    <property type="match status" value="1"/>
</dbReference>
<keyword evidence="13" id="KW-1185">Reference proteome</keyword>
<keyword evidence="8" id="KW-0902">Two-component regulatory system</keyword>
<evidence type="ECO:0000256" key="1">
    <source>
        <dbReference type="ARBA" id="ARBA00000085"/>
    </source>
</evidence>
<keyword evidence="3" id="KW-0597">Phosphoprotein</keyword>
<feature type="transmembrane region" description="Helical" evidence="10">
    <location>
        <begin position="49"/>
        <end position="70"/>
    </location>
</feature>
<protein>
    <recommendedName>
        <fullName evidence="2">histidine kinase</fullName>
        <ecNumber evidence="2">2.7.13.3</ecNumber>
    </recommendedName>
</protein>
<gene>
    <name evidence="12" type="ORF">SAMN05216188_110111</name>
</gene>
<dbReference type="PANTHER" id="PTHR24421">
    <property type="entry name" value="NITRATE/NITRITE SENSOR PROTEIN NARX-RELATED"/>
    <property type="match status" value="1"/>
</dbReference>
<evidence type="ECO:0000259" key="11">
    <source>
        <dbReference type="Pfam" id="PF07730"/>
    </source>
</evidence>
<feature type="transmembrane region" description="Helical" evidence="10">
    <location>
        <begin position="108"/>
        <end position="132"/>
    </location>
</feature>
<keyword evidence="7" id="KW-0067">ATP-binding</keyword>
<dbReference type="Gene3D" id="3.30.565.10">
    <property type="entry name" value="Histidine kinase-like ATPase, C-terminal domain"/>
    <property type="match status" value="1"/>
</dbReference>
<sequence>MVKPLLREVLTVGVTTGVVLLTQDRPFPWSLWTAVAAALLLPVRLRWPWLASLLCIPAVAGGPGWVPALVAQYHLGRKEKSIPVQVFWGGSLTVASIAPVVLTESIPLGPFLLATAFAFGLAAAPTALGALVTTRKELTRSLYETRRARAAELEAQETSARAAERARIAREIHDSVGHHATLIAVESAALAATATDPAVRETALRLRSLAKESLSEMRAALGLLNSGTSYPTVQELVDRARVAGVSVTLSETGDAPLSPAVSRALFRVVQEALTNVTKHAPGAAVTVTVDRASPVRVSVVNGPSELPSLDDRGGTGLHGLSERVRLAGGALTTSYRADGGFSVSAVLPSGKSKVDGQDSTFGGGARDTATA</sequence>
<feature type="region of interest" description="Disordered" evidence="9">
    <location>
        <begin position="348"/>
        <end position="371"/>
    </location>
</feature>
<evidence type="ECO:0000256" key="5">
    <source>
        <dbReference type="ARBA" id="ARBA00022741"/>
    </source>
</evidence>
<feature type="domain" description="Signal transduction histidine kinase subgroup 3 dimerisation and phosphoacceptor" evidence="11">
    <location>
        <begin position="164"/>
        <end position="226"/>
    </location>
</feature>
<dbReference type="GO" id="GO:0000155">
    <property type="term" value="F:phosphorelay sensor kinase activity"/>
    <property type="evidence" value="ECO:0007669"/>
    <property type="project" value="InterPro"/>
</dbReference>
<dbReference type="GO" id="GO:0005524">
    <property type="term" value="F:ATP binding"/>
    <property type="evidence" value="ECO:0007669"/>
    <property type="project" value="UniProtKB-KW"/>
</dbReference>
<dbReference type="InterPro" id="IPR050482">
    <property type="entry name" value="Sensor_HK_TwoCompSys"/>
</dbReference>
<name>A0A1H9NAQ2_9PSEU</name>
<keyword evidence="10" id="KW-0812">Transmembrane</keyword>
<evidence type="ECO:0000256" key="3">
    <source>
        <dbReference type="ARBA" id="ARBA00022553"/>
    </source>
</evidence>
<comment type="catalytic activity">
    <reaction evidence="1">
        <text>ATP + protein L-histidine = ADP + protein N-phospho-L-histidine.</text>
        <dbReference type="EC" id="2.7.13.3"/>
    </reaction>
</comment>
<evidence type="ECO:0000313" key="13">
    <source>
        <dbReference type="Proteomes" id="UP000199352"/>
    </source>
</evidence>
<dbReference type="GO" id="GO:0016020">
    <property type="term" value="C:membrane"/>
    <property type="evidence" value="ECO:0007669"/>
    <property type="project" value="InterPro"/>
</dbReference>
<keyword evidence="4" id="KW-0808">Transferase</keyword>
<keyword evidence="5" id="KW-0547">Nucleotide-binding</keyword>
<dbReference type="PANTHER" id="PTHR24421:SF10">
    <property type="entry name" value="NITRATE_NITRITE SENSOR PROTEIN NARQ"/>
    <property type="match status" value="1"/>
</dbReference>
<dbReference type="CDD" id="cd16917">
    <property type="entry name" value="HATPase_UhpB-NarQ-NarX-like"/>
    <property type="match status" value="1"/>
</dbReference>
<evidence type="ECO:0000256" key="6">
    <source>
        <dbReference type="ARBA" id="ARBA00022777"/>
    </source>
</evidence>
<evidence type="ECO:0000256" key="2">
    <source>
        <dbReference type="ARBA" id="ARBA00012438"/>
    </source>
</evidence>
<dbReference type="InterPro" id="IPR036890">
    <property type="entry name" value="HATPase_C_sf"/>
</dbReference>
<feature type="transmembrane region" description="Helical" evidence="10">
    <location>
        <begin position="82"/>
        <end position="102"/>
    </location>
</feature>
<dbReference type="EC" id="2.7.13.3" evidence="2"/>
<evidence type="ECO:0000256" key="4">
    <source>
        <dbReference type="ARBA" id="ARBA00022679"/>
    </source>
</evidence>
<dbReference type="AlphaFoldDB" id="A0A1H9NAQ2"/>
<dbReference type="InterPro" id="IPR011712">
    <property type="entry name" value="Sig_transdc_His_kin_sub3_dim/P"/>
</dbReference>
<keyword evidence="10" id="KW-1133">Transmembrane helix</keyword>
<dbReference type="GO" id="GO:0046983">
    <property type="term" value="F:protein dimerization activity"/>
    <property type="evidence" value="ECO:0007669"/>
    <property type="project" value="InterPro"/>
</dbReference>
<proteinExistence type="predicted"/>
<dbReference type="EMBL" id="FOFR01000010">
    <property type="protein sequence ID" value="SER33034.1"/>
    <property type="molecule type" value="Genomic_DNA"/>
</dbReference>